<feature type="compositionally biased region" description="Basic and acidic residues" evidence="1">
    <location>
        <begin position="262"/>
        <end position="273"/>
    </location>
</feature>
<proteinExistence type="predicted"/>
<dbReference type="EMBL" id="JAVTLL010000005">
    <property type="protein sequence ID" value="MDT7840811.1"/>
    <property type="molecule type" value="Genomic_DNA"/>
</dbReference>
<feature type="compositionally biased region" description="Basic and acidic residues" evidence="1">
    <location>
        <begin position="228"/>
        <end position="243"/>
    </location>
</feature>
<evidence type="ECO:0008006" key="5">
    <source>
        <dbReference type="Google" id="ProtNLM"/>
    </source>
</evidence>
<keyword evidence="2" id="KW-1133">Transmembrane helix</keyword>
<feature type="compositionally biased region" description="Polar residues" evidence="1">
    <location>
        <begin position="152"/>
        <end position="164"/>
    </location>
</feature>
<reference evidence="4" key="1">
    <citation type="submission" date="2023-07" db="EMBL/GenBank/DDBJ databases">
        <title>Draft genome sequence of the endophytic actinobacterium Streptomyces justiciae WPN32, a potential antibiotic producer.</title>
        <authorList>
            <person name="Yasawong M."/>
            <person name="Pana W."/>
            <person name="Ganta P."/>
            <person name="Santapan N."/>
            <person name="Songngamsuk T."/>
            <person name="Phatcharaharikarn M."/>
            <person name="Kerdtoob S."/>
            <person name="Nantapong N."/>
        </authorList>
    </citation>
    <scope>NUCLEOTIDE SEQUENCE [LARGE SCALE GENOMIC DNA]</scope>
    <source>
        <strain evidence="4">WPN32</strain>
    </source>
</reference>
<organism evidence="3 4">
    <name type="scientific">Streptomyces justiciae</name>
    <dbReference type="NCBI Taxonomy" id="2780140"/>
    <lineage>
        <taxon>Bacteria</taxon>
        <taxon>Bacillati</taxon>
        <taxon>Actinomycetota</taxon>
        <taxon>Actinomycetes</taxon>
        <taxon>Kitasatosporales</taxon>
        <taxon>Streptomycetaceae</taxon>
        <taxon>Streptomyces</taxon>
    </lineage>
</organism>
<feature type="region of interest" description="Disordered" evidence="1">
    <location>
        <begin position="224"/>
        <end position="273"/>
    </location>
</feature>
<evidence type="ECO:0000256" key="1">
    <source>
        <dbReference type="SAM" id="MobiDB-lite"/>
    </source>
</evidence>
<feature type="compositionally biased region" description="Basic and acidic residues" evidence="1">
    <location>
        <begin position="141"/>
        <end position="150"/>
    </location>
</feature>
<keyword evidence="2" id="KW-0812">Transmembrane</keyword>
<feature type="transmembrane region" description="Helical" evidence="2">
    <location>
        <begin position="109"/>
        <end position="131"/>
    </location>
</feature>
<keyword evidence="2" id="KW-0472">Membrane</keyword>
<sequence length="273" mass="28079">MGERQNGGGHGRRRVHPGAGVPGHQGNDGTGGTAGTRGADGTNGTAGTRGTDGLEQLLADAMRGHPGGGEGEQRAVAAFRAARDGGAHRARTRRRDDWRPREQRRLGRSLKTTLSVLVASLTIGGVAFAAIGTSGSSADDTADRARERQPHSAASEQAGTTPGTAGSAPADRPVTAQDTEAHCRAYEKVQGRGNALDSAAWQRLIEAAGGEEKVAAYCVRQLAQAQRNKQDASQDDPQGKAPDKGNAATAAPTTGAPGNSEKQPEKATGKKKQ</sequence>
<feature type="region of interest" description="Disordered" evidence="1">
    <location>
        <begin position="132"/>
        <end position="178"/>
    </location>
</feature>
<evidence type="ECO:0000313" key="3">
    <source>
        <dbReference type="EMBL" id="MDT7840811.1"/>
    </source>
</evidence>
<feature type="compositionally biased region" description="Low complexity" evidence="1">
    <location>
        <begin position="36"/>
        <end position="53"/>
    </location>
</feature>
<feature type="compositionally biased region" description="Basic and acidic residues" evidence="1">
    <location>
        <begin position="94"/>
        <end position="104"/>
    </location>
</feature>
<keyword evidence="4" id="KW-1185">Reference proteome</keyword>
<dbReference type="RefSeq" id="WP_314199545.1">
    <property type="nucleotide sequence ID" value="NZ_JAVTLL010000005.1"/>
</dbReference>
<accession>A0ABU3LNK3</accession>
<evidence type="ECO:0000256" key="2">
    <source>
        <dbReference type="SAM" id="Phobius"/>
    </source>
</evidence>
<feature type="compositionally biased region" description="Gly residues" evidence="1">
    <location>
        <begin position="20"/>
        <end position="35"/>
    </location>
</feature>
<name>A0ABU3LNK3_9ACTN</name>
<evidence type="ECO:0000313" key="4">
    <source>
        <dbReference type="Proteomes" id="UP001257948"/>
    </source>
</evidence>
<feature type="region of interest" description="Disordered" evidence="1">
    <location>
        <begin position="1"/>
        <end position="104"/>
    </location>
</feature>
<protein>
    <recommendedName>
        <fullName evidence="5">Collagen-like protein</fullName>
    </recommendedName>
</protein>
<feature type="compositionally biased region" description="Low complexity" evidence="1">
    <location>
        <begin position="245"/>
        <end position="259"/>
    </location>
</feature>
<gene>
    <name evidence="3" type="ORF">RQC66_08700</name>
</gene>
<comment type="caution">
    <text evidence="3">The sequence shown here is derived from an EMBL/GenBank/DDBJ whole genome shotgun (WGS) entry which is preliminary data.</text>
</comment>
<dbReference type="Proteomes" id="UP001257948">
    <property type="component" value="Unassembled WGS sequence"/>
</dbReference>